<keyword evidence="6" id="KW-1185">Reference proteome</keyword>
<dbReference type="GeneID" id="5000285"/>
<feature type="coiled-coil region" evidence="3">
    <location>
        <begin position="213"/>
        <end position="247"/>
    </location>
</feature>
<dbReference type="KEGG" id="olu:OSTLU_119558"/>
<dbReference type="RefSeq" id="XP_001416176.1">
    <property type="nucleotide sequence ID" value="XM_001416139.1"/>
</dbReference>
<evidence type="ECO:0000313" key="6">
    <source>
        <dbReference type="Proteomes" id="UP000001568"/>
    </source>
</evidence>
<evidence type="ECO:0000256" key="3">
    <source>
        <dbReference type="SAM" id="Coils"/>
    </source>
</evidence>
<reference evidence="5 6" key="1">
    <citation type="journal article" date="2007" name="Proc. Natl. Acad. Sci. U.S.A.">
        <title>The tiny eukaryote Ostreococcus provides genomic insights into the paradox of plankton speciation.</title>
        <authorList>
            <person name="Palenik B."/>
            <person name="Grimwood J."/>
            <person name="Aerts A."/>
            <person name="Rouze P."/>
            <person name="Salamov A."/>
            <person name="Putnam N."/>
            <person name="Dupont C."/>
            <person name="Jorgensen R."/>
            <person name="Derelle E."/>
            <person name="Rombauts S."/>
            <person name="Zhou K."/>
            <person name="Otillar R."/>
            <person name="Merchant S.S."/>
            <person name="Podell S."/>
            <person name="Gaasterland T."/>
            <person name="Napoli C."/>
            <person name="Gendler K."/>
            <person name="Manuell A."/>
            <person name="Tai V."/>
            <person name="Vallon O."/>
            <person name="Piganeau G."/>
            <person name="Jancek S."/>
            <person name="Heijde M."/>
            <person name="Jabbari K."/>
            <person name="Bowler C."/>
            <person name="Lohr M."/>
            <person name="Robbens S."/>
            <person name="Werner G."/>
            <person name="Dubchak I."/>
            <person name="Pazour G.J."/>
            <person name="Ren Q."/>
            <person name="Paulsen I."/>
            <person name="Delwiche C."/>
            <person name="Schmutz J."/>
            <person name="Rokhsar D."/>
            <person name="Van de Peer Y."/>
            <person name="Moreau H."/>
            <person name="Grigoriev I.V."/>
        </authorList>
    </citation>
    <scope>NUCLEOTIDE SEQUENCE [LARGE SCALE GENOMIC DNA]</scope>
    <source>
        <strain evidence="5 6">CCE9901</strain>
    </source>
</reference>
<dbReference type="Gramene" id="ABO94469">
    <property type="protein sequence ID" value="ABO94469"/>
    <property type="gene ID" value="OSTLU_119558"/>
</dbReference>
<feature type="domain" description="DDE Tnp4" evidence="4">
    <location>
        <begin position="405"/>
        <end position="580"/>
    </location>
</feature>
<organism evidence="5 6">
    <name type="scientific">Ostreococcus lucimarinus (strain CCE9901)</name>
    <dbReference type="NCBI Taxonomy" id="436017"/>
    <lineage>
        <taxon>Eukaryota</taxon>
        <taxon>Viridiplantae</taxon>
        <taxon>Chlorophyta</taxon>
        <taxon>Mamiellophyceae</taxon>
        <taxon>Mamiellales</taxon>
        <taxon>Bathycoccaceae</taxon>
        <taxon>Ostreococcus</taxon>
    </lineage>
</organism>
<dbReference type="Proteomes" id="UP000001568">
    <property type="component" value="Chromosome 2"/>
</dbReference>
<comment type="cofactor">
    <cofactor evidence="1">
        <name>a divalent metal cation</name>
        <dbReference type="ChEBI" id="CHEBI:60240"/>
    </cofactor>
</comment>
<evidence type="ECO:0000256" key="2">
    <source>
        <dbReference type="ARBA" id="ARBA00022723"/>
    </source>
</evidence>
<keyword evidence="3" id="KW-0175">Coiled coil</keyword>
<sequence>MPRTCVCTNPNCDKDVERFAFQLGKHWKDDVLKSILSSLRPGADADDVEKYFLRAMTKPDGVRVSSQHFFWYHLAWSRGDRPKLVFKDGAHVRPTYMLHSNRPTYAGERIVDPARVECLSPRETRLRVKAPARAPLSEISNLNEDDVHATQAGVRVGIKRRRSAPAAICSHNRAQNMSLNSFERGRPGEETCRVQEGTIHKLRCDELKLSEALREERQHADDAREDVRLLTEELERIQEEMHDQDRKSSFVTMRYLRATRASDKQIKALTGWPTLKTFDALWRFVNAGDRNATQNLSIVKRKWRGDSTSATGSHGTVVPRKKSFKWEDVFLAWWMRAKMDLTADQLAYFVGIHKSTLTRALHQMTSFLTVFIRAYGGDPIDPEWIQMTTGEDWKEAYGQKPYEIIDVTEVPMETPDDPYMQRLFYSHYKKRYVCKFLGACHSNCLAAFCSVGFPGSIFDNEICFAGKDHPMLNHAVHRASIRRRTFTDENDENVVVPETIAADRGFCEGLNRQFERDAFRLVHPAFSRGKNVAFSKEDILDTRAQACRRVLIENAFGRVKTIWKRMRGPIAISKLKSVHQEWPIIFFLALDLQASLR</sequence>
<protein>
    <recommendedName>
        <fullName evidence="4">DDE Tnp4 domain-containing protein</fullName>
    </recommendedName>
</protein>
<dbReference type="PANTHER" id="PTHR23080">
    <property type="entry name" value="THAP DOMAIN PROTEIN"/>
    <property type="match status" value="1"/>
</dbReference>
<dbReference type="OrthoDB" id="2668416at2759"/>
<proteinExistence type="predicted"/>
<dbReference type="GO" id="GO:0046872">
    <property type="term" value="F:metal ion binding"/>
    <property type="evidence" value="ECO:0007669"/>
    <property type="project" value="UniProtKB-KW"/>
</dbReference>
<dbReference type="EMBL" id="CP000582">
    <property type="protein sequence ID" value="ABO94469.1"/>
    <property type="molecule type" value="Genomic_DNA"/>
</dbReference>
<dbReference type="AlphaFoldDB" id="A4RSV5"/>
<dbReference type="HOGENOM" id="CLU_457417_0_0_1"/>
<gene>
    <name evidence="5" type="primary">Cup67</name>
    <name evidence="5" type="ORF">OSTLU_119558</name>
</gene>
<evidence type="ECO:0000259" key="4">
    <source>
        <dbReference type="Pfam" id="PF13359"/>
    </source>
</evidence>
<evidence type="ECO:0000256" key="1">
    <source>
        <dbReference type="ARBA" id="ARBA00001968"/>
    </source>
</evidence>
<dbReference type="InterPro" id="IPR027806">
    <property type="entry name" value="HARBI1_dom"/>
</dbReference>
<name>A4RSV5_OSTLU</name>
<evidence type="ECO:0000313" key="5">
    <source>
        <dbReference type="EMBL" id="ABO94469.1"/>
    </source>
</evidence>
<accession>A4RSV5</accession>
<dbReference type="Pfam" id="PF13359">
    <property type="entry name" value="DDE_Tnp_4"/>
    <property type="match status" value="1"/>
</dbReference>
<keyword evidence="2" id="KW-0479">Metal-binding</keyword>